<keyword evidence="2" id="KW-0472">Membrane</keyword>
<dbReference type="Proteomes" id="UP000231932">
    <property type="component" value="Chromosome"/>
</dbReference>
<protein>
    <submittedName>
        <fullName evidence="4">Copper amine oxidase</fullName>
    </submittedName>
</protein>
<evidence type="ECO:0000313" key="4">
    <source>
        <dbReference type="EMBL" id="ATY86193.1"/>
    </source>
</evidence>
<dbReference type="SUPFAM" id="SSF55383">
    <property type="entry name" value="Copper amine oxidase, domain N"/>
    <property type="match status" value="2"/>
</dbReference>
<feature type="compositionally biased region" description="Basic and acidic residues" evidence="1">
    <location>
        <begin position="60"/>
        <end position="69"/>
    </location>
</feature>
<dbReference type="Pfam" id="PF07833">
    <property type="entry name" value="Cu_amine_oxidN1"/>
    <property type="match status" value="1"/>
</dbReference>
<feature type="region of interest" description="Disordered" evidence="1">
    <location>
        <begin position="49"/>
        <end position="85"/>
    </location>
</feature>
<keyword evidence="2" id="KW-1133">Transmembrane helix</keyword>
<evidence type="ECO:0000256" key="1">
    <source>
        <dbReference type="SAM" id="MobiDB-lite"/>
    </source>
</evidence>
<reference evidence="5" key="1">
    <citation type="submission" date="2017-11" db="EMBL/GenBank/DDBJ databases">
        <title>Complete Genome Sequence of Kyrpidia sp. Strain EA-1, a thermophilic, hydrogen-oxidizing Bacterium, isolated from the Azores.</title>
        <authorList>
            <person name="Reiner J.E."/>
            <person name="Lapp C.J."/>
            <person name="Bunk B."/>
            <person name="Gescher J."/>
        </authorList>
    </citation>
    <scope>NUCLEOTIDE SEQUENCE [LARGE SCALE GENOMIC DNA]</scope>
    <source>
        <strain evidence="5">EA-1</strain>
    </source>
</reference>
<feature type="domain" description="Copper amine oxidase-like N-terminal" evidence="3">
    <location>
        <begin position="788"/>
        <end position="900"/>
    </location>
</feature>
<keyword evidence="5" id="KW-1185">Reference proteome</keyword>
<dbReference type="InterPro" id="IPR012854">
    <property type="entry name" value="Cu_amine_oxidase-like_N"/>
</dbReference>
<feature type="transmembrane region" description="Helical" evidence="2">
    <location>
        <begin position="93"/>
        <end position="115"/>
    </location>
</feature>
<name>A0A2K8NA59_9BACL</name>
<dbReference type="InterPro" id="IPR036582">
    <property type="entry name" value="Mao_N_sf"/>
</dbReference>
<dbReference type="Gene3D" id="3.30.457.10">
    <property type="entry name" value="Copper amine oxidase-like, N-terminal domain"/>
    <property type="match status" value="2"/>
</dbReference>
<proteinExistence type="predicted"/>
<evidence type="ECO:0000313" key="5">
    <source>
        <dbReference type="Proteomes" id="UP000231932"/>
    </source>
</evidence>
<organism evidence="4 5">
    <name type="scientific">Kyrpidia spormannii</name>
    <dbReference type="NCBI Taxonomy" id="2055160"/>
    <lineage>
        <taxon>Bacteria</taxon>
        <taxon>Bacillati</taxon>
        <taxon>Bacillota</taxon>
        <taxon>Bacilli</taxon>
        <taxon>Bacillales</taxon>
        <taxon>Alicyclobacillaceae</taxon>
        <taxon>Kyrpidia</taxon>
    </lineage>
</organism>
<dbReference type="AlphaFoldDB" id="A0A2K8NA59"/>
<dbReference type="KEGG" id="kyr:CVV65_15685"/>
<evidence type="ECO:0000256" key="2">
    <source>
        <dbReference type="SAM" id="Phobius"/>
    </source>
</evidence>
<gene>
    <name evidence="4" type="ORF">CVV65_15685</name>
</gene>
<dbReference type="EMBL" id="CP024955">
    <property type="protein sequence ID" value="ATY86193.1"/>
    <property type="molecule type" value="Genomic_DNA"/>
</dbReference>
<evidence type="ECO:0000259" key="3">
    <source>
        <dbReference type="Pfam" id="PF07833"/>
    </source>
</evidence>
<sequence length="904" mass="94362">MFMRARCDAPGPLHATEGSDAAPQGGGYITSLSSMIGVAHSVVRLDRREESRLRISGPSGDDHPEKEPPASRLISVDTHGGGETRVMNKGKKALAVLSTAALFGTTPAAVALPFLTATVAHAAGTATALVVPNINSSVQTADLGTVDLFIPKGALASGQDNQVTLMLPNGFQFDPAVVGTKWQTTNVNGSPGNASVTMLDGTTAPTITTNVAVNGVTYPVGLPAKTGSRNTPIVPAPYVDVAVGNAISTDATVTWEIPSATLLKVKVVSGTQYDDVHLLLHLPQVNVTGPSDGPVNATLIAPSNSALPTGTVAVANVVSSGKVDLAATDTQSSSDDFKFNLAVNEEVAGSLKTSTNALKLKLPSGFKWHTDSQNASAALVYGQEAKPQTNMQIHVQDQDLWISTTASTTQASGWLITGLHFYVDDETVARNGDVTVQVTGASSTNVSSLVVGHYGQVGFESSVVSKPTLIAGKKEQIIGDIIIKETVPGSFIDGRTVTLQLPDGARWETPFENSKDPNGNYVGSITATNGLGTPQVLYTDTDRRTLKLVINGSSNKNSTNPGEIDLRNMQVALQPGFSGDLTIQLGGSEGVTGNITVATVQTPISVKADTTPSVIVGSGGQAIGTITLTENVAGGFAKNSDVGSGYNQVHLELPYGVQFDGTPKVEVTQGDLRIKDITAGLGSDNKGYLDFYVDAESTTPSQITISDAKLKLDRTVPQGSIVLKVKGSSVSYTAYAKDANPDLKGAYAVQTWYDNNKTAASTTIANVTTPAQSGSNVATFTVGSNSYTVNGVQQTMDVAPYLKNDGRVMLPVRFVANALGVTDDHIVWNGADKSVTIFKGNTVAKMTVGSTTMVVNGVAVQMDVAPELYNDGRVMLPIRWIGQALGAQLSWDQNTQTVTVTSQQ</sequence>
<feature type="region of interest" description="Disordered" evidence="1">
    <location>
        <begin position="1"/>
        <end position="22"/>
    </location>
</feature>
<keyword evidence="2" id="KW-0812">Transmembrane</keyword>
<accession>A0A2K8NA59</accession>